<gene>
    <name evidence="1" type="ORF">DBRI00130_LOCUS40756</name>
</gene>
<dbReference type="AlphaFoldDB" id="A0A7S4SYQ1"/>
<protein>
    <recommendedName>
        <fullName evidence="2">Disintegrin domain-containing protein</fullName>
    </recommendedName>
</protein>
<evidence type="ECO:0000313" key="1">
    <source>
        <dbReference type="EMBL" id="CAE4660198.1"/>
    </source>
</evidence>
<organism evidence="1">
    <name type="scientific">Ditylum brightwellii</name>
    <dbReference type="NCBI Taxonomy" id="49249"/>
    <lineage>
        <taxon>Eukaryota</taxon>
        <taxon>Sar</taxon>
        <taxon>Stramenopiles</taxon>
        <taxon>Ochrophyta</taxon>
        <taxon>Bacillariophyta</taxon>
        <taxon>Mediophyceae</taxon>
        <taxon>Lithodesmiophycidae</taxon>
        <taxon>Lithodesmiales</taxon>
        <taxon>Lithodesmiaceae</taxon>
        <taxon>Ditylum</taxon>
    </lineage>
</organism>
<accession>A0A7S4SYQ1</accession>
<name>A0A7S4SYQ1_9STRA</name>
<sequence length="402" mass="40715">MPKSGCTRAQFFSNPNGIYNNDPNKPMGHAYGSSPVGPTDNARRLTEVAAHIAALYQASTCTVDGDCNDGVYCNGAETCGGGVCQPGTPVVCDDGVFCNGAETCNESTNSCNAGTPVVCNDGLYCNGVETCNEVTDSCDAGTPVVCDDGVFCNGAETCNEATNSCDAGTDPCNDGNQCTADACFEEIDSCVNDPIIDCCGNGVCETNEDCTSCADDCPSGTFGATECGNNICEKGETCQNCPADCNGVTGGKPSGRYCCSGGPGGNCESRCTSSGNTCSLNEVTEVQYCCGDGTCNGSEDSTTCEIDCPVPVCGDSVCDGDETACSCPQDCGSAPSSEVGLCNNGIDDNCDGTTDCDDATCANDPFCTTTCNSANTPCTNDIDADLCCNGCSGGKPSSRVCL</sequence>
<proteinExistence type="predicted"/>
<reference evidence="1" key="1">
    <citation type="submission" date="2021-01" db="EMBL/GenBank/DDBJ databases">
        <authorList>
            <person name="Corre E."/>
            <person name="Pelletier E."/>
            <person name="Niang G."/>
            <person name="Scheremetjew M."/>
            <person name="Finn R."/>
            <person name="Kale V."/>
            <person name="Holt S."/>
            <person name="Cochrane G."/>
            <person name="Meng A."/>
            <person name="Brown T."/>
            <person name="Cohen L."/>
        </authorList>
    </citation>
    <scope>NUCLEOTIDE SEQUENCE</scope>
    <source>
        <strain evidence="1">GSO104</strain>
    </source>
</reference>
<evidence type="ECO:0008006" key="2">
    <source>
        <dbReference type="Google" id="ProtNLM"/>
    </source>
</evidence>
<dbReference type="EMBL" id="HBNS01056605">
    <property type="protein sequence ID" value="CAE4660198.1"/>
    <property type="molecule type" value="Transcribed_RNA"/>
</dbReference>